<proteinExistence type="predicted"/>
<comment type="caution">
    <text evidence="2">The sequence shown here is derived from an EMBL/GenBank/DDBJ whole genome shotgun (WGS) entry which is preliminary data.</text>
</comment>
<evidence type="ECO:0000256" key="1">
    <source>
        <dbReference type="SAM" id="Phobius"/>
    </source>
</evidence>
<keyword evidence="1" id="KW-0472">Membrane</keyword>
<gene>
    <name evidence="2" type="ORF">DFH08DRAFT_963010</name>
</gene>
<dbReference type="AlphaFoldDB" id="A0AAD7EQH1"/>
<keyword evidence="1" id="KW-1133">Transmembrane helix</keyword>
<evidence type="ECO:0000313" key="2">
    <source>
        <dbReference type="EMBL" id="KAJ7342990.1"/>
    </source>
</evidence>
<reference evidence="2" key="1">
    <citation type="submission" date="2023-03" db="EMBL/GenBank/DDBJ databases">
        <title>Massive genome expansion in bonnet fungi (Mycena s.s.) driven by repeated elements and novel gene families across ecological guilds.</title>
        <authorList>
            <consortium name="Lawrence Berkeley National Laboratory"/>
            <person name="Harder C.B."/>
            <person name="Miyauchi S."/>
            <person name="Viragh M."/>
            <person name="Kuo A."/>
            <person name="Thoen E."/>
            <person name="Andreopoulos B."/>
            <person name="Lu D."/>
            <person name="Skrede I."/>
            <person name="Drula E."/>
            <person name="Henrissat B."/>
            <person name="Morin E."/>
            <person name="Kohler A."/>
            <person name="Barry K."/>
            <person name="LaButti K."/>
            <person name="Morin E."/>
            <person name="Salamov A."/>
            <person name="Lipzen A."/>
            <person name="Mereny Z."/>
            <person name="Hegedus B."/>
            <person name="Baldrian P."/>
            <person name="Stursova M."/>
            <person name="Weitz H."/>
            <person name="Taylor A."/>
            <person name="Grigoriev I.V."/>
            <person name="Nagy L.G."/>
            <person name="Martin F."/>
            <person name="Kauserud H."/>
        </authorList>
    </citation>
    <scope>NUCLEOTIDE SEQUENCE</scope>
    <source>
        <strain evidence="2">CBHHK002</strain>
    </source>
</reference>
<feature type="transmembrane region" description="Helical" evidence="1">
    <location>
        <begin position="33"/>
        <end position="55"/>
    </location>
</feature>
<name>A0AAD7EQH1_9AGAR</name>
<organism evidence="2 3">
    <name type="scientific">Mycena albidolilacea</name>
    <dbReference type="NCBI Taxonomy" id="1033008"/>
    <lineage>
        <taxon>Eukaryota</taxon>
        <taxon>Fungi</taxon>
        <taxon>Dikarya</taxon>
        <taxon>Basidiomycota</taxon>
        <taxon>Agaricomycotina</taxon>
        <taxon>Agaricomycetes</taxon>
        <taxon>Agaricomycetidae</taxon>
        <taxon>Agaricales</taxon>
        <taxon>Marasmiineae</taxon>
        <taxon>Mycenaceae</taxon>
        <taxon>Mycena</taxon>
    </lineage>
</organism>
<accession>A0AAD7EQH1</accession>
<dbReference type="EMBL" id="JARIHO010000024">
    <property type="protein sequence ID" value="KAJ7342990.1"/>
    <property type="molecule type" value="Genomic_DNA"/>
</dbReference>
<keyword evidence="3" id="KW-1185">Reference proteome</keyword>
<protein>
    <submittedName>
        <fullName evidence="2">Uncharacterized protein</fullName>
    </submittedName>
</protein>
<keyword evidence="1" id="KW-0812">Transmembrane</keyword>
<dbReference type="Proteomes" id="UP001218218">
    <property type="component" value="Unassembled WGS sequence"/>
</dbReference>
<sequence>MFRLRRDGMPLGTLVSFIKISSRSFIVDLKKPAFTLMAAVMIILTGVQTTGWSALITPRAIIVRTPLIGHEIDLSSALLREMQNNTALNDCVTSTSQSAFINTTVEAWNDTTIGASNIYFATMHSDCANPQFLNWTEAYTLADQPNYLSMIACLSQNDYSAWFGRDGLYQFMKMIFCSLSPKITNTSVTYSDVINVAIDTYSGGVAADVSRPTTFSAVTALYDMVYFSRAIVSNSMEDKVRALIQEVDGDTFTDNTTLRVMEEYIRGVTEYSASVLRACLSSSTDFSDALPYEIRLG</sequence>
<evidence type="ECO:0000313" key="3">
    <source>
        <dbReference type="Proteomes" id="UP001218218"/>
    </source>
</evidence>